<dbReference type="PANTHER" id="PTHR43854">
    <property type="entry name" value="INDOLEPYRUVATE OXIDOREDUCTASE SUBUNIT IORB"/>
    <property type="match status" value="1"/>
</dbReference>
<dbReference type="RefSeq" id="WP_177208853.1">
    <property type="nucleotide sequence ID" value="NZ_FOQA01000004.1"/>
</dbReference>
<dbReference type="SUPFAM" id="SSF53323">
    <property type="entry name" value="Pyruvate-ferredoxin oxidoreductase, PFOR, domain III"/>
    <property type="match status" value="1"/>
</dbReference>
<feature type="domain" description="Pyruvate/ketoisovalerate oxidoreductase catalytic" evidence="2">
    <location>
        <begin position="12"/>
        <end position="187"/>
    </location>
</feature>
<gene>
    <name evidence="3" type="ORF">SAMN05192551_104253</name>
</gene>
<dbReference type="AlphaFoldDB" id="A0A1I3E5V5"/>
<dbReference type="InterPro" id="IPR002869">
    <property type="entry name" value="Pyrv_flavodox_OxRed_cen"/>
</dbReference>
<evidence type="ECO:0000259" key="2">
    <source>
        <dbReference type="Pfam" id="PF01558"/>
    </source>
</evidence>
<keyword evidence="4" id="KW-1185">Reference proteome</keyword>
<keyword evidence="1" id="KW-0560">Oxidoreductase</keyword>
<evidence type="ECO:0000313" key="3">
    <source>
        <dbReference type="EMBL" id="SFH94362.1"/>
    </source>
</evidence>
<name>A0A1I3E5V5_9FIRM</name>
<dbReference type="Gene3D" id="3.40.920.10">
    <property type="entry name" value="Pyruvate-ferredoxin oxidoreductase, PFOR, domain III"/>
    <property type="match status" value="1"/>
</dbReference>
<organism evidence="3 4">
    <name type="scientific">Tindallia magadiensis</name>
    <dbReference type="NCBI Taxonomy" id="69895"/>
    <lineage>
        <taxon>Bacteria</taxon>
        <taxon>Bacillati</taxon>
        <taxon>Bacillota</taxon>
        <taxon>Clostridia</taxon>
        <taxon>Peptostreptococcales</taxon>
        <taxon>Tindalliaceae</taxon>
        <taxon>Tindallia</taxon>
    </lineage>
</organism>
<dbReference type="GO" id="GO:0016903">
    <property type="term" value="F:oxidoreductase activity, acting on the aldehyde or oxo group of donors"/>
    <property type="evidence" value="ECO:0007669"/>
    <property type="project" value="InterPro"/>
</dbReference>
<dbReference type="Proteomes" id="UP000199287">
    <property type="component" value="Unassembled WGS sequence"/>
</dbReference>
<dbReference type="STRING" id="69895.SAMN05192551_104253"/>
<dbReference type="Pfam" id="PF01558">
    <property type="entry name" value="POR"/>
    <property type="match status" value="1"/>
</dbReference>
<accession>A0A1I3E5V5</accession>
<sequence>MKPINVLIAGIGGQGLVMTTELICQAAFGEGYDIKSNDVIGLAQRGGRVWGSVRIGKKIYSPNIPEGEVDLLLGIEPMEALRWQFDLKTEAKILLNQHQVYPTIVQQEQAVYPEEEIQQMLEKFDSLSLDAFKEARECGNEKAANTLMVGGISHFLPISEEGWLEAIKRTYPEKLQAVNEKVWKKGRDIAQQSEFL</sequence>
<proteinExistence type="predicted"/>
<evidence type="ECO:0000256" key="1">
    <source>
        <dbReference type="ARBA" id="ARBA00023002"/>
    </source>
</evidence>
<dbReference type="PANTHER" id="PTHR43854:SF1">
    <property type="entry name" value="INDOLEPYRUVATE OXIDOREDUCTASE SUBUNIT IORB"/>
    <property type="match status" value="1"/>
</dbReference>
<evidence type="ECO:0000313" key="4">
    <source>
        <dbReference type="Proteomes" id="UP000199287"/>
    </source>
</evidence>
<protein>
    <submittedName>
        <fullName evidence="3">Indolepyruvate ferredoxin oxidoreductase beta subunit</fullName>
    </submittedName>
</protein>
<dbReference type="InterPro" id="IPR019752">
    <property type="entry name" value="Pyrv/ketoisovalerate_OxRed_cat"/>
</dbReference>
<dbReference type="InterPro" id="IPR052198">
    <property type="entry name" value="IorB_Oxidoreductase"/>
</dbReference>
<dbReference type="EMBL" id="FOQA01000004">
    <property type="protein sequence ID" value="SFH94362.1"/>
    <property type="molecule type" value="Genomic_DNA"/>
</dbReference>
<reference evidence="4" key="1">
    <citation type="submission" date="2016-10" db="EMBL/GenBank/DDBJ databases">
        <authorList>
            <person name="Varghese N."/>
            <person name="Submissions S."/>
        </authorList>
    </citation>
    <scope>NUCLEOTIDE SEQUENCE [LARGE SCALE GENOMIC DNA]</scope>
    <source>
        <strain evidence="4">Z-7934</strain>
    </source>
</reference>
<keyword evidence="3" id="KW-0670">Pyruvate</keyword>